<accession>A0A9W8DVW5</accession>
<dbReference type="Proteomes" id="UP001150538">
    <property type="component" value="Unassembled WGS sequence"/>
</dbReference>
<dbReference type="GO" id="GO:0008526">
    <property type="term" value="F:phosphatidylinositol transfer activity"/>
    <property type="evidence" value="ECO:0007669"/>
    <property type="project" value="UniProtKB-ARBA"/>
</dbReference>
<reference evidence="2" key="1">
    <citation type="submission" date="2022-07" db="EMBL/GenBank/DDBJ databases">
        <title>Phylogenomic reconstructions and comparative analyses of Kickxellomycotina fungi.</title>
        <authorList>
            <person name="Reynolds N.K."/>
            <person name="Stajich J.E."/>
            <person name="Barry K."/>
            <person name="Grigoriev I.V."/>
            <person name="Crous P."/>
            <person name="Smith M.E."/>
        </authorList>
    </citation>
    <scope>NUCLEOTIDE SEQUENCE</scope>
    <source>
        <strain evidence="2">NBRC 100468</strain>
    </source>
</reference>
<name>A0A9W8DVW5_9FUNG</name>
<dbReference type="InterPro" id="IPR023393">
    <property type="entry name" value="START-like_dom_sf"/>
</dbReference>
<organism evidence="2 3">
    <name type="scientific">Mycoemilia scoparia</name>
    <dbReference type="NCBI Taxonomy" id="417184"/>
    <lineage>
        <taxon>Eukaryota</taxon>
        <taxon>Fungi</taxon>
        <taxon>Fungi incertae sedis</taxon>
        <taxon>Zoopagomycota</taxon>
        <taxon>Kickxellomycotina</taxon>
        <taxon>Kickxellomycetes</taxon>
        <taxon>Kickxellales</taxon>
        <taxon>Kickxellaceae</taxon>
        <taxon>Mycoemilia</taxon>
    </lineage>
</organism>
<dbReference type="PRINTS" id="PR00391">
    <property type="entry name" value="PITRANSFER"/>
</dbReference>
<evidence type="ECO:0000313" key="2">
    <source>
        <dbReference type="EMBL" id="KAJ1920854.1"/>
    </source>
</evidence>
<keyword evidence="3" id="KW-1185">Reference proteome</keyword>
<sequence length="268" mass="30894">MVVVKEYRITNNCTVEEYHIAQLFAVAKMSLQETGGGEGVEVAVNEPYDNEMGKGQYTKKIYYIKSHIPAIVCKVIPEDALVLIEEAWNGYPHCKTILTNKYMKDSFKLITETMHLPDRGETENALGVDKSVLANRKVDFIDVADDSGLESGQYKKTEDPKLYKSEKTGRGLLTEPNWRETCEPHMTCYKLVTAEFKWFGLQTAVESFIHKKMRSMMIAFHRQLYSQTDEWYGMDMEKLRKYEDEVAKELAEKRQKKSMENGKVNGKN</sequence>
<dbReference type="GO" id="GO:0071944">
    <property type="term" value="C:cell periphery"/>
    <property type="evidence" value="ECO:0007669"/>
    <property type="project" value="UniProtKB-ARBA"/>
</dbReference>
<dbReference type="AlphaFoldDB" id="A0A9W8DVW5"/>
<evidence type="ECO:0000313" key="3">
    <source>
        <dbReference type="Proteomes" id="UP001150538"/>
    </source>
</evidence>
<dbReference type="Pfam" id="PF02121">
    <property type="entry name" value="IP_trans"/>
    <property type="match status" value="1"/>
</dbReference>
<dbReference type="Gene3D" id="3.30.530.20">
    <property type="match status" value="1"/>
</dbReference>
<evidence type="ECO:0000259" key="1">
    <source>
        <dbReference type="Pfam" id="PF02121"/>
    </source>
</evidence>
<feature type="domain" description="Phosphatidylinositol transfer protein N-terminal" evidence="1">
    <location>
        <begin position="3"/>
        <end position="247"/>
    </location>
</feature>
<dbReference type="InterPro" id="IPR001666">
    <property type="entry name" value="PI_transfer"/>
</dbReference>
<comment type="caution">
    <text evidence="2">The sequence shown here is derived from an EMBL/GenBank/DDBJ whole genome shotgun (WGS) entry which is preliminary data.</text>
</comment>
<dbReference type="GO" id="GO:0005737">
    <property type="term" value="C:cytoplasm"/>
    <property type="evidence" value="ECO:0007669"/>
    <property type="project" value="UniProtKB-ARBA"/>
</dbReference>
<dbReference type="PANTHER" id="PTHR10658">
    <property type="entry name" value="PHOSPHATIDYLINOSITOL TRANSFER PROTEIN"/>
    <property type="match status" value="1"/>
</dbReference>
<protein>
    <recommendedName>
        <fullName evidence="1">Phosphatidylinositol transfer protein N-terminal domain-containing protein</fullName>
    </recommendedName>
</protein>
<dbReference type="SUPFAM" id="SSF55961">
    <property type="entry name" value="Bet v1-like"/>
    <property type="match status" value="1"/>
</dbReference>
<dbReference type="PANTHER" id="PTHR10658:SF11">
    <property type="entry name" value="VIBRATOR, ISOFORM B"/>
    <property type="match status" value="1"/>
</dbReference>
<dbReference type="InterPro" id="IPR055261">
    <property type="entry name" value="PI_transfer_N"/>
</dbReference>
<proteinExistence type="predicted"/>
<dbReference type="FunFam" id="3.30.530.20:FF:000028">
    <property type="entry name" value="Phosphatidylinositol transfer protein 5"/>
    <property type="match status" value="1"/>
</dbReference>
<dbReference type="EMBL" id="JANBPU010000009">
    <property type="protein sequence ID" value="KAJ1920854.1"/>
    <property type="molecule type" value="Genomic_DNA"/>
</dbReference>
<gene>
    <name evidence="2" type="ORF">H4219_001091</name>
</gene>
<dbReference type="OrthoDB" id="18453at2759"/>